<organism evidence="1 2">
    <name type="scientific">Mycolicibacterium moriokaense</name>
    <dbReference type="NCBI Taxonomy" id="39691"/>
    <lineage>
        <taxon>Bacteria</taxon>
        <taxon>Bacillati</taxon>
        <taxon>Actinomycetota</taxon>
        <taxon>Actinomycetes</taxon>
        <taxon>Mycobacteriales</taxon>
        <taxon>Mycobacteriaceae</taxon>
        <taxon>Mycolicibacterium</taxon>
    </lineage>
</organism>
<protein>
    <submittedName>
        <fullName evidence="1">Uncharacterized protein</fullName>
    </submittedName>
</protein>
<evidence type="ECO:0000313" key="1">
    <source>
        <dbReference type="EMBL" id="PXX01541.1"/>
    </source>
</evidence>
<dbReference type="AlphaFoldDB" id="A0A318H8A6"/>
<dbReference type="Proteomes" id="UP000247781">
    <property type="component" value="Unassembled WGS sequence"/>
</dbReference>
<proteinExistence type="predicted"/>
<comment type="caution">
    <text evidence="1">The sequence shown here is derived from an EMBL/GenBank/DDBJ whole genome shotgun (WGS) entry which is preliminary data.</text>
</comment>
<gene>
    <name evidence="1" type="ORF">C8E89_12827</name>
</gene>
<reference evidence="2" key="1">
    <citation type="submission" date="2018-05" db="EMBL/GenBank/DDBJ databases">
        <authorList>
            <person name="Deangelis K."/>
            <person name="Huntemann M."/>
            <person name="Clum A."/>
            <person name="Pillay M."/>
            <person name="Palaniappan K."/>
            <person name="Varghese N."/>
            <person name="Mikhailova N."/>
            <person name="Stamatis D."/>
            <person name="Reddy T."/>
            <person name="Daum C."/>
            <person name="Shapiro N."/>
            <person name="Ivanova N."/>
            <person name="Kyrpides N."/>
            <person name="Woyke T."/>
        </authorList>
    </citation>
    <scope>NUCLEOTIDE SEQUENCE [LARGE SCALE GENOMIC DNA]</scope>
    <source>
        <strain evidence="2">GAS496</strain>
    </source>
</reference>
<keyword evidence="2" id="KW-1185">Reference proteome</keyword>
<reference evidence="1 2" key="2">
    <citation type="submission" date="2018-06" db="EMBL/GenBank/DDBJ databases">
        <title>Sequencing of bacterial isolates from soil warming experiment in Harvard Forest, Massachusetts, USA.</title>
        <authorList>
            <person name="Deangelis K.PhD."/>
        </authorList>
    </citation>
    <scope>NUCLEOTIDE SEQUENCE [LARGE SCALE GENOMIC DNA]</scope>
    <source>
        <strain evidence="1 2">GAS496</strain>
    </source>
</reference>
<evidence type="ECO:0000313" key="2">
    <source>
        <dbReference type="Proteomes" id="UP000247781"/>
    </source>
</evidence>
<dbReference type="RefSeq" id="WP_181428444.1">
    <property type="nucleotide sequence ID" value="NZ_QJJU01000028.1"/>
</dbReference>
<dbReference type="EMBL" id="QJJU01000028">
    <property type="protein sequence ID" value="PXX01541.1"/>
    <property type="molecule type" value="Genomic_DNA"/>
</dbReference>
<sequence>MDAALHEEATNVLGLLSRAQKLFGGQAPPDDPPAFVAPPDLEADLGRGWF</sequence>
<accession>A0A318H8A6</accession>
<name>A0A318H8A6_9MYCO</name>